<dbReference type="GO" id="GO:0006412">
    <property type="term" value="P:translation"/>
    <property type="evidence" value="ECO:0007669"/>
    <property type="project" value="UniProtKB-UniRule"/>
</dbReference>
<proteinExistence type="inferred from homology"/>
<dbReference type="InterPro" id="IPR002677">
    <property type="entry name" value="Ribosomal_bL32"/>
</dbReference>
<dbReference type="NCBIfam" id="TIGR01031">
    <property type="entry name" value="rpmF_bact"/>
    <property type="match status" value="1"/>
</dbReference>
<dbReference type="InterPro" id="IPR011332">
    <property type="entry name" value="Ribosomal_zn-bd"/>
</dbReference>
<protein>
    <recommendedName>
        <fullName evidence="4 5">Large ribosomal subunit protein bL32</fullName>
    </recommendedName>
</protein>
<dbReference type="AlphaFoldDB" id="A0A484HKC8"/>
<organism evidence="7">
    <name type="scientific">uncultured Desulfobacteraceae bacterium</name>
    <dbReference type="NCBI Taxonomy" id="218296"/>
    <lineage>
        <taxon>Bacteria</taxon>
        <taxon>Pseudomonadati</taxon>
        <taxon>Thermodesulfobacteriota</taxon>
        <taxon>Desulfobacteria</taxon>
        <taxon>Desulfobacterales</taxon>
        <taxon>Desulfobacteraceae</taxon>
        <taxon>environmental samples</taxon>
    </lineage>
</organism>
<dbReference type="PANTHER" id="PTHR35534:SF1">
    <property type="entry name" value="LARGE RIBOSOMAL SUBUNIT PROTEIN BL32"/>
    <property type="match status" value="1"/>
</dbReference>
<accession>A0A484HKC8</accession>
<gene>
    <name evidence="5 7" type="primary">rpmF</name>
    <name evidence="7" type="ORF">EPICR_70050</name>
</gene>
<dbReference type="SUPFAM" id="SSF57829">
    <property type="entry name" value="Zn-binding ribosomal proteins"/>
    <property type="match status" value="1"/>
</dbReference>
<dbReference type="Gene3D" id="1.20.5.640">
    <property type="entry name" value="Single helix bin"/>
    <property type="match status" value="1"/>
</dbReference>
<dbReference type="Pfam" id="PF01783">
    <property type="entry name" value="Ribosomal_L32p"/>
    <property type="match status" value="1"/>
</dbReference>
<evidence type="ECO:0000256" key="3">
    <source>
        <dbReference type="ARBA" id="ARBA00023274"/>
    </source>
</evidence>
<evidence type="ECO:0000256" key="6">
    <source>
        <dbReference type="SAM" id="MobiDB-lite"/>
    </source>
</evidence>
<dbReference type="GO" id="GO:0015934">
    <property type="term" value="C:large ribosomal subunit"/>
    <property type="evidence" value="ECO:0007669"/>
    <property type="project" value="InterPro"/>
</dbReference>
<dbReference type="PANTHER" id="PTHR35534">
    <property type="entry name" value="50S RIBOSOMAL PROTEIN L32"/>
    <property type="match status" value="1"/>
</dbReference>
<sequence length="58" mass="6577">MAVPKRKKSKSKRDMRRAHDKHRAADPAKCPQCGAARMQHHACPECGNYDGRKVFEGK</sequence>
<dbReference type="HAMAP" id="MF_00340">
    <property type="entry name" value="Ribosomal_bL32"/>
    <property type="match status" value="1"/>
</dbReference>
<evidence type="ECO:0000256" key="4">
    <source>
        <dbReference type="ARBA" id="ARBA00035178"/>
    </source>
</evidence>
<evidence type="ECO:0000256" key="5">
    <source>
        <dbReference type="HAMAP-Rule" id="MF_00340"/>
    </source>
</evidence>
<keyword evidence="3 5" id="KW-0687">Ribonucleoprotein</keyword>
<dbReference type="InterPro" id="IPR044957">
    <property type="entry name" value="Ribosomal_bL32_bact"/>
</dbReference>
<evidence type="ECO:0000313" key="7">
    <source>
        <dbReference type="EMBL" id="VEN75209.1"/>
    </source>
</evidence>
<comment type="similarity">
    <text evidence="1 5">Belongs to the bacterial ribosomal protein bL32 family.</text>
</comment>
<reference evidence="7" key="1">
    <citation type="submission" date="2019-01" db="EMBL/GenBank/DDBJ databases">
        <authorList>
            <consortium name="Genoscope - CEA"/>
            <person name="William W."/>
        </authorList>
    </citation>
    <scope>NUCLEOTIDE SEQUENCE</scope>
    <source>
        <strain evidence="7">CR-1</strain>
    </source>
</reference>
<name>A0A484HKC8_9BACT</name>
<keyword evidence="2 5" id="KW-0689">Ribosomal protein</keyword>
<dbReference type="GO" id="GO:0003735">
    <property type="term" value="F:structural constituent of ribosome"/>
    <property type="evidence" value="ECO:0007669"/>
    <property type="project" value="InterPro"/>
</dbReference>
<evidence type="ECO:0000256" key="1">
    <source>
        <dbReference type="ARBA" id="ARBA00008560"/>
    </source>
</evidence>
<feature type="compositionally biased region" description="Basic residues" evidence="6">
    <location>
        <begin position="1"/>
        <end position="22"/>
    </location>
</feature>
<feature type="region of interest" description="Disordered" evidence="6">
    <location>
        <begin position="1"/>
        <end position="29"/>
    </location>
</feature>
<evidence type="ECO:0000256" key="2">
    <source>
        <dbReference type="ARBA" id="ARBA00022980"/>
    </source>
</evidence>
<dbReference type="EMBL" id="CAACVI010000050">
    <property type="protein sequence ID" value="VEN75209.1"/>
    <property type="molecule type" value="Genomic_DNA"/>
</dbReference>